<accession>A0A813LL41</accession>
<protein>
    <submittedName>
        <fullName evidence="2">Uncharacterized protein</fullName>
    </submittedName>
</protein>
<dbReference type="Proteomes" id="UP000626109">
    <property type="component" value="Unassembled WGS sequence"/>
</dbReference>
<reference evidence="2" key="1">
    <citation type="submission" date="2021-02" db="EMBL/GenBank/DDBJ databases">
        <authorList>
            <person name="Dougan E. K."/>
            <person name="Rhodes N."/>
            <person name="Thang M."/>
            <person name="Chan C."/>
        </authorList>
    </citation>
    <scope>NUCLEOTIDE SEQUENCE</scope>
</reference>
<name>A0A813LL41_POLGL</name>
<sequence>MEVKHPSANYGALSGEPVKPFRYRIGHLAIVECVLVPWGLFVALVWMLSFSVRYEHPHATAWLALSCCLVPVAFALRVWYQLHDRTDPSHREPNWFLFLAASSTLACCLGLAIGEYNFATNMNSYYDRADLGSVKNVDTRKARGGQYLDISSIGFTAATYVDEKLSMAFKDGDLYCVAPIISGDTLPASYEQSATSANGTYDFWAVGVNCCNPTPPAQFACGSPPIGDEDPGGLRLMDDSEIPYFRTAIQMAQEEFKMLVGNTPLLVSWLGDPMEKIEKQNIAGQSLFTQAVIAHFIHSAFLAALAVLFFLRHPPSAA</sequence>
<comment type="caution">
    <text evidence="2">The sequence shown here is derived from an EMBL/GenBank/DDBJ whole genome shotgun (WGS) entry which is preliminary data.</text>
</comment>
<keyword evidence="1" id="KW-0812">Transmembrane</keyword>
<evidence type="ECO:0000256" key="1">
    <source>
        <dbReference type="SAM" id="Phobius"/>
    </source>
</evidence>
<dbReference type="AlphaFoldDB" id="A0A813LL41"/>
<keyword evidence="1" id="KW-0472">Membrane</keyword>
<feature type="transmembrane region" description="Helical" evidence="1">
    <location>
        <begin position="25"/>
        <end position="48"/>
    </location>
</feature>
<organism evidence="2 3">
    <name type="scientific">Polarella glacialis</name>
    <name type="common">Dinoflagellate</name>
    <dbReference type="NCBI Taxonomy" id="89957"/>
    <lineage>
        <taxon>Eukaryota</taxon>
        <taxon>Sar</taxon>
        <taxon>Alveolata</taxon>
        <taxon>Dinophyceae</taxon>
        <taxon>Suessiales</taxon>
        <taxon>Suessiaceae</taxon>
        <taxon>Polarella</taxon>
    </lineage>
</organism>
<evidence type="ECO:0000313" key="2">
    <source>
        <dbReference type="EMBL" id="CAE8736851.1"/>
    </source>
</evidence>
<feature type="transmembrane region" description="Helical" evidence="1">
    <location>
        <begin position="60"/>
        <end position="80"/>
    </location>
</feature>
<feature type="transmembrane region" description="Helical" evidence="1">
    <location>
        <begin position="95"/>
        <end position="118"/>
    </location>
</feature>
<gene>
    <name evidence="2" type="ORF">PGLA2088_LOCUS48501</name>
</gene>
<evidence type="ECO:0000313" key="3">
    <source>
        <dbReference type="Proteomes" id="UP000626109"/>
    </source>
</evidence>
<dbReference type="EMBL" id="CAJNNW010036700">
    <property type="protein sequence ID" value="CAE8736851.1"/>
    <property type="molecule type" value="Genomic_DNA"/>
</dbReference>
<proteinExistence type="predicted"/>
<feature type="transmembrane region" description="Helical" evidence="1">
    <location>
        <begin position="287"/>
        <end position="311"/>
    </location>
</feature>
<keyword evidence="1" id="KW-1133">Transmembrane helix</keyword>